<proteinExistence type="predicted"/>
<feature type="compositionally biased region" description="Polar residues" evidence="1">
    <location>
        <begin position="16"/>
        <end position="35"/>
    </location>
</feature>
<evidence type="ECO:0000256" key="1">
    <source>
        <dbReference type="SAM" id="MobiDB-lite"/>
    </source>
</evidence>
<feature type="domain" description="ATPase dynein-related AAA" evidence="2">
    <location>
        <begin position="121"/>
        <end position="277"/>
    </location>
</feature>
<dbReference type="Pfam" id="PF07728">
    <property type="entry name" value="AAA_5"/>
    <property type="match status" value="1"/>
</dbReference>
<evidence type="ECO:0000313" key="3">
    <source>
        <dbReference type="EMBL" id="CAG8506013.1"/>
    </source>
</evidence>
<dbReference type="InterPro" id="IPR011704">
    <property type="entry name" value="ATPase_dyneun-rel_AAA"/>
</dbReference>
<dbReference type="Proteomes" id="UP000789831">
    <property type="component" value="Unassembled WGS sequence"/>
</dbReference>
<dbReference type="Gene3D" id="3.40.50.300">
    <property type="entry name" value="P-loop containing nucleotide triphosphate hydrolases"/>
    <property type="match status" value="1"/>
</dbReference>
<dbReference type="FunFam" id="3.40.50.300:FF:000587">
    <property type="entry name" value="von Willebrand factor A domain containing 8"/>
    <property type="match status" value="1"/>
</dbReference>
<feature type="region of interest" description="Disordered" evidence="1">
    <location>
        <begin position="1"/>
        <end position="59"/>
    </location>
</feature>
<evidence type="ECO:0000259" key="2">
    <source>
        <dbReference type="Pfam" id="PF07728"/>
    </source>
</evidence>
<dbReference type="InterPro" id="IPR039891">
    <property type="entry name" value="VWA8"/>
</dbReference>
<dbReference type="GO" id="GO:0016887">
    <property type="term" value="F:ATP hydrolysis activity"/>
    <property type="evidence" value="ECO:0007669"/>
    <property type="project" value="InterPro"/>
</dbReference>
<dbReference type="EMBL" id="CAJVPL010000521">
    <property type="protein sequence ID" value="CAG8506013.1"/>
    <property type="molecule type" value="Genomic_DNA"/>
</dbReference>
<keyword evidence="4" id="KW-1185">Reference proteome</keyword>
<organism evidence="3 4">
    <name type="scientific">Ambispora gerdemannii</name>
    <dbReference type="NCBI Taxonomy" id="144530"/>
    <lineage>
        <taxon>Eukaryota</taxon>
        <taxon>Fungi</taxon>
        <taxon>Fungi incertae sedis</taxon>
        <taxon>Mucoromycota</taxon>
        <taxon>Glomeromycotina</taxon>
        <taxon>Glomeromycetes</taxon>
        <taxon>Archaeosporales</taxon>
        <taxon>Ambisporaceae</taxon>
        <taxon>Ambispora</taxon>
    </lineage>
</organism>
<dbReference type="InterPro" id="IPR027417">
    <property type="entry name" value="P-loop_NTPase"/>
</dbReference>
<dbReference type="PANTHER" id="PTHR21610">
    <property type="entry name" value="VON WILLEBRAND FACTOR A DOMAIN-CONTAINING PROTEIN 8"/>
    <property type="match status" value="1"/>
</dbReference>
<dbReference type="AlphaFoldDB" id="A0A9N9F357"/>
<feature type="compositionally biased region" description="Basic and acidic residues" evidence="1">
    <location>
        <begin position="1"/>
        <end position="13"/>
    </location>
</feature>
<sequence>MSFRKKSESREDPPTAESSKNIQTAQRRLSQLSKSLTRDLSNDNDESDDNEDRSVRKHGFFKSDDNSKIGYTLRVGDISTIIKPTQNPELVPDFRNPFYDNSQEILKHLRWIMQKDKLGQDIFLIGPPGQIRRGLILKYASLTNREIEYIALSKDCTDSDLKQRREISGGTAYYVDQACVRAAIYGRILILDGIEKAERNVLPILNNLLENREMALEDGRFLVHSKRYDALSKKTEKTEMDNWKLVRVSDRFLVVALGLPVPPYIGHPLDPPLRSRFQSRDIKQPGFETQVQHLSKIAPNASITILERLVSIAMVLSNLTFNTEGGITIPEFPISIESSVFILQKFPEIKLRFLLDSLYPWPLLPICEIEQRKVIETTYHRFRIPGYDGTENAGVEKDKKLNENNSNDDSHKIFQSTTGYKFVGIKNSNGIKQINGKRIYKKELTFHEETDISKKVSVNLAGGGEIPSTAEFFVETKYHQNILTAMLIAHSAGDFCLIGQKGVGKSALIRNFAKKLG</sequence>
<reference evidence="3" key="1">
    <citation type="submission" date="2021-06" db="EMBL/GenBank/DDBJ databases">
        <authorList>
            <person name="Kallberg Y."/>
            <person name="Tangrot J."/>
            <person name="Rosling A."/>
        </authorList>
    </citation>
    <scope>NUCLEOTIDE SEQUENCE</scope>
    <source>
        <strain evidence="3">MT106</strain>
    </source>
</reference>
<dbReference type="GO" id="GO:0005524">
    <property type="term" value="F:ATP binding"/>
    <property type="evidence" value="ECO:0007669"/>
    <property type="project" value="InterPro"/>
</dbReference>
<accession>A0A9N9F357</accession>
<comment type="caution">
    <text evidence="3">The sequence shown here is derived from an EMBL/GenBank/DDBJ whole genome shotgun (WGS) entry which is preliminary data.</text>
</comment>
<name>A0A9N9F357_9GLOM</name>
<dbReference type="PANTHER" id="PTHR21610:SF9">
    <property type="entry name" value="VON WILLEBRAND FACTOR A DOMAIN-CONTAINING PROTEIN 8"/>
    <property type="match status" value="1"/>
</dbReference>
<dbReference type="OrthoDB" id="5186at2759"/>
<dbReference type="GO" id="GO:0005737">
    <property type="term" value="C:cytoplasm"/>
    <property type="evidence" value="ECO:0007669"/>
    <property type="project" value="TreeGrafter"/>
</dbReference>
<dbReference type="SUPFAM" id="SSF52540">
    <property type="entry name" value="P-loop containing nucleoside triphosphate hydrolases"/>
    <property type="match status" value="1"/>
</dbReference>
<gene>
    <name evidence="3" type="ORF">AGERDE_LOCUS4494</name>
</gene>
<protein>
    <submittedName>
        <fullName evidence="3">1373_t:CDS:1</fullName>
    </submittedName>
</protein>
<evidence type="ECO:0000313" key="4">
    <source>
        <dbReference type="Proteomes" id="UP000789831"/>
    </source>
</evidence>
<feature type="compositionally biased region" description="Acidic residues" evidence="1">
    <location>
        <begin position="42"/>
        <end position="51"/>
    </location>
</feature>